<name>A0ABD1MXG9_9FABA</name>
<keyword evidence="3" id="KW-1185">Reference proteome</keyword>
<protein>
    <submittedName>
        <fullName evidence="2">Uncharacterized protein</fullName>
    </submittedName>
</protein>
<dbReference type="AlphaFoldDB" id="A0ABD1MXG9"/>
<proteinExistence type="predicted"/>
<reference evidence="2 3" key="1">
    <citation type="submission" date="2024-08" db="EMBL/GenBank/DDBJ databases">
        <title>Insights into the chromosomal genome structure of Flemingia macrophylla.</title>
        <authorList>
            <person name="Ding Y."/>
            <person name="Zhao Y."/>
            <person name="Bi W."/>
            <person name="Wu M."/>
            <person name="Zhao G."/>
            <person name="Gong Y."/>
            <person name="Li W."/>
            <person name="Zhang P."/>
        </authorList>
    </citation>
    <scope>NUCLEOTIDE SEQUENCE [LARGE SCALE GENOMIC DNA]</scope>
    <source>
        <strain evidence="2">DYQJB</strain>
        <tissue evidence="2">Leaf</tissue>
    </source>
</reference>
<dbReference type="Proteomes" id="UP001603857">
    <property type="component" value="Unassembled WGS sequence"/>
</dbReference>
<sequence length="103" mass="11416">MDGQAPIVPRKFLLDTEMVCSLSRPPKASYAQTTSRTCDVPNSQLPLPCRKGDKIVVTIPEEEYAESLSFIFTFFPRGQDALNETFKSEGGGSWRGRDDASRA</sequence>
<organism evidence="2 3">
    <name type="scientific">Flemingia macrophylla</name>
    <dbReference type="NCBI Taxonomy" id="520843"/>
    <lineage>
        <taxon>Eukaryota</taxon>
        <taxon>Viridiplantae</taxon>
        <taxon>Streptophyta</taxon>
        <taxon>Embryophyta</taxon>
        <taxon>Tracheophyta</taxon>
        <taxon>Spermatophyta</taxon>
        <taxon>Magnoliopsida</taxon>
        <taxon>eudicotyledons</taxon>
        <taxon>Gunneridae</taxon>
        <taxon>Pentapetalae</taxon>
        <taxon>rosids</taxon>
        <taxon>fabids</taxon>
        <taxon>Fabales</taxon>
        <taxon>Fabaceae</taxon>
        <taxon>Papilionoideae</taxon>
        <taxon>50 kb inversion clade</taxon>
        <taxon>NPAAA clade</taxon>
        <taxon>indigoferoid/millettioid clade</taxon>
        <taxon>Phaseoleae</taxon>
        <taxon>Flemingia</taxon>
    </lineage>
</organism>
<evidence type="ECO:0000313" key="3">
    <source>
        <dbReference type="Proteomes" id="UP001603857"/>
    </source>
</evidence>
<evidence type="ECO:0000256" key="1">
    <source>
        <dbReference type="SAM" id="MobiDB-lite"/>
    </source>
</evidence>
<accession>A0ABD1MXG9</accession>
<gene>
    <name evidence="2" type="ORF">Fmac_008439</name>
</gene>
<dbReference type="EMBL" id="JBGMDY010000003">
    <property type="protein sequence ID" value="KAL2340499.1"/>
    <property type="molecule type" value="Genomic_DNA"/>
</dbReference>
<comment type="caution">
    <text evidence="2">The sequence shown here is derived from an EMBL/GenBank/DDBJ whole genome shotgun (WGS) entry which is preliminary data.</text>
</comment>
<feature type="region of interest" description="Disordered" evidence="1">
    <location>
        <begin position="84"/>
        <end position="103"/>
    </location>
</feature>
<evidence type="ECO:0000313" key="2">
    <source>
        <dbReference type="EMBL" id="KAL2340499.1"/>
    </source>
</evidence>